<comment type="similarity">
    <text evidence="1">Belongs to the ornithine cyclodeaminase/mu-crystallin family.</text>
</comment>
<sequence length="308" mass="33559">MQIPFISIEEVEHKLRWREVADAMLAGHRQNKARLGDLALERGTQSMLNRAAWIDGLGLALKSVTIYPDNADRKPPLPTIESVVVLFDDETGAIRALIDGQLVTKWKTAGDSVLGARLLARPDSKRLLIVGSGTVAGSLVDAYREVFPALEEVHIWSRNLDNARALADTKGCSVADDLQRAVEQADIVSTATMARQPIIMGDWVRPGTHVDLIGAFRLDMREADDVLMRKGKLFVDSRDTTIHDIGELSIPIAAGVLSEGDVIADYYDFANGEASGRGSAEDITVFKNGGGAHLDLMVAKLIYDKWSA</sequence>
<dbReference type="InterPro" id="IPR036291">
    <property type="entry name" value="NAD(P)-bd_dom_sf"/>
</dbReference>
<dbReference type="RefSeq" id="WP_284365810.1">
    <property type="nucleotide sequence ID" value="NZ_BSNI01000002.1"/>
</dbReference>
<reference evidence="2" key="2">
    <citation type="submission" date="2023-01" db="EMBL/GenBank/DDBJ databases">
        <title>Draft genome sequence of Maritalea porphyrae strain NBRC 107169.</title>
        <authorList>
            <person name="Sun Q."/>
            <person name="Mori K."/>
        </authorList>
    </citation>
    <scope>NUCLEOTIDE SEQUENCE</scope>
    <source>
        <strain evidence="2">NBRC 107169</strain>
    </source>
</reference>
<evidence type="ECO:0000313" key="2">
    <source>
        <dbReference type="EMBL" id="GLQ18757.1"/>
    </source>
</evidence>
<dbReference type="EMBL" id="BSNI01000002">
    <property type="protein sequence ID" value="GLQ18757.1"/>
    <property type="molecule type" value="Genomic_DNA"/>
</dbReference>
<dbReference type="Gene3D" id="3.40.50.720">
    <property type="entry name" value="NAD(P)-binding Rossmann-like Domain"/>
    <property type="match status" value="1"/>
</dbReference>
<dbReference type="Gene3D" id="3.30.1780.10">
    <property type="entry name" value="ornithine cyclodeaminase, domain 1"/>
    <property type="match status" value="1"/>
</dbReference>
<name>A0ABQ5UXP4_9HYPH</name>
<evidence type="ECO:0000313" key="3">
    <source>
        <dbReference type="Proteomes" id="UP001161405"/>
    </source>
</evidence>
<dbReference type="PIRSF" id="PIRSF001439">
    <property type="entry name" value="CryM"/>
    <property type="match status" value="1"/>
</dbReference>
<dbReference type="PANTHER" id="PTHR13812:SF19">
    <property type="entry name" value="KETIMINE REDUCTASE MU-CRYSTALLIN"/>
    <property type="match status" value="1"/>
</dbReference>
<evidence type="ECO:0000256" key="1">
    <source>
        <dbReference type="ARBA" id="ARBA00008903"/>
    </source>
</evidence>
<dbReference type="PANTHER" id="PTHR13812">
    <property type="entry name" value="KETIMINE REDUCTASE MU-CRYSTALLIN"/>
    <property type="match status" value="1"/>
</dbReference>
<keyword evidence="3" id="KW-1185">Reference proteome</keyword>
<dbReference type="Pfam" id="PF02423">
    <property type="entry name" value="OCD_Mu_crystall"/>
    <property type="match status" value="1"/>
</dbReference>
<reference evidence="2" key="1">
    <citation type="journal article" date="2014" name="Int. J. Syst. Evol. Microbiol.">
        <title>Complete genome of a new Firmicutes species belonging to the dominant human colonic microbiota ('Ruminococcus bicirculans') reveals two chromosomes and a selective capacity to utilize plant glucans.</title>
        <authorList>
            <consortium name="NISC Comparative Sequencing Program"/>
            <person name="Wegmann U."/>
            <person name="Louis P."/>
            <person name="Goesmann A."/>
            <person name="Henrissat B."/>
            <person name="Duncan S.H."/>
            <person name="Flint H.J."/>
        </authorList>
    </citation>
    <scope>NUCLEOTIDE SEQUENCE</scope>
    <source>
        <strain evidence="2">NBRC 107169</strain>
    </source>
</reference>
<dbReference type="SUPFAM" id="SSF51735">
    <property type="entry name" value="NAD(P)-binding Rossmann-fold domains"/>
    <property type="match status" value="1"/>
</dbReference>
<dbReference type="InterPro" id="IPR003462">
    <property type="entry name" value="ODC_Mu_crystall"/>
</dbReference>
<accession>A0ABQ5UXP4</accession>
<dbReference type="Proteomes" id="UP001161405">
    <property type="component" value="Unassembled WGS sequence"/>
</dbReference>
<organism evidence="2 3">
    <name type="scientific">Maritalea porphyrae</name>
    <dbReference type="NCBI Taxonomy" id="880732"/>
    <lineage>
        <taxon>Bacteria</taxon>
        <taxon>Pseudomonadati</taxon>
        <taxon>Pseudomonadota</taxon>
        <taxon>Alphaproteobacteria</taxon>
        <taxon>Hyphomicrobiales</taxon>
        <taxon>Devosiaceae</taxon>
        <taxon>Maritalea</taxon>
    </lineage>
</organism>
<gene>
    <name evidence="2" type="ORF">GCM10007879_30060</name>
</gene>
<proteinExistence type="inferred from homology"/>
<comment type="caution">
    <text evidence="2">The sequence shown here is derived from an EMBL/GenBank/DDBJ whole genome shotgun (WGS) entry which is preliminary data.</text>
</comment>
<dbReference type="InterPro" id="IPR023401">
    <property type="entry name" value="ODC_N"/>
</dbReference>
<protein>
    <submittedName>
        <fullName evidence="2">Ornithine cyclodeaminase</fullName>
    </submittedName>
</protein>